<dbReference type="RefSeq" id="WP_020213396.1">
    <property type="nucleotide sequence ID" value="NZ_JRLX01000005.1"/>
</dbReference>
<reference evidence="2 3" key="1">
    <citation type="submission" date="2013-09" db="EMBL/GenBank/DDBJ databases">
        <authorList>
            <person name="Zeng Z."/>
            <person name="Chen C."/>
        </authorList>
    </citation>
    <scope>NUCLEOTIDE SEQUENCE [LARGE SCALE GENOMIC DNA]</scope>
    <source>
        <strain evidence="2 3">WB 3.3-2</strain>
    </source>
</reference>
<comment type="caution">
    <text evidence="2">The sequence shown here is derived from an EMBL/GenBank/DDBJ whole genome shotgun (WGS) entry which is preliminary data.</text>
</comment>
<evidence type="ECO:0000259" key="1">
    <source>
        <dbReference type="Pfam" id="PF04101"/>
    </source>
</evidence>
<dbReference type="SUPFAM" id="SSF53756">
    <property type="entry name" value="UDP-Glycosyltransferase/glycogen phosphorylase"/>
    <property type="match status" value="1"/>
</dbReference>
<dbReference type="Pfam" id="PF04101">
    <property type="entry name" value="Glyco_tran_28_C"/>
    <property type="match status" value="1"/>
</dbReference>
<dbReference type="EMBL" id="JRLX01000005">
    <property type="protein sequence ID" value="KGO87316.1"/>
    <property type="molecule type" value="Genomic_DNA"/>
</dbReference>
<organism evidence="2 3">
    <name type="scientific">Flavobacterium rivuli WB 3.3-2 = DSM 21788</name>
    <dbReference type="NCBI Taxonomy" id="1121895"/>
    <lineage>
        <taxon>Bacteria</taxon>
        <taxon>Pseudomonadati</taxon>
        <taxon>Bacteroidota</taxon>
        <taxon>Flavobacteriia</taxon>
        <taxon>Flavobacteriales</taxon>
        <taxon>Flavobacteriaceae</taxon>
        <taxon>Flavobacterium</taxon>
    </lineage>
</organism>
<evidence type="ECO:0000313" key="3">
    <source>
        <dbReference type="Proteomes" id="UP000030152"/>
    </source>
</evidence>
<dbReference type="GO" id="GO:0016758">
    <property type="term" value="F:hexosyltransferase activity"/>
    <property type="evidence" value="ECO:0007669"/>
    <property type="project" value="InterPro"/>
</dbReference>
<dbReference type="Proteomes" id="UP000030152">
    <property type="component" value="Unassembled WGS sequence"/>
</dbReference>
<dbReference type="STRING" id="1121895.GCA_000378485_02236"/>
<dbReference type="eggNOG" id="COG0707">
    <property type="taxonomic scope" value="Bacteria"/>
</dbReference>
<dbReference type="OrthoDB" id="9803241at2"/>
<sequence length="353" mass="40359">MYLKKKILVAPLNWGLGHATRCIPIIEALENHGYEPVIASNGAALELLKKEFPLLTALELPEYHIEYAKNGAFFKLKMLLQMPRMFMTVHRENKTVCGFVKEYGLSGIISDNRLGAFCKSVPSVFITHQLNLLTGNTTRLTSKIHSFFVKRYLECWVPDVAGNRNLSGKLGHTEDEILNLKYIGPVSRLHKRATEKKYNLMVLLSGPEQHRALLEEKLRKELINYTGKVIFIRGFVEQVEKVTQADNITYYNFMNTADLEQAFNESEMVLCRPGYTNVMDLAKLGKKAFFIPTPEDAEQIYLAKKLKRCNMAPFATQKAFKISDLAKTDMYKGLKNIECTIKWKDLFSLFEGK</sequence>
<proteinExistence type="predicted"/>
<dbReference type="Gene3D" id="3.40.50.2000">
    <property type="entry name" value="Glycogen Phosphorylase B"/>
    <property type="match status" value="1"/>
</dbReference>
<evidence type="ECO:0000313" key="2">
    <source>
        <dbReference type="EMBL" id="KGO87316.1"/>
    </source>
</evidence>
<name>A0A0A2M6S4_9FLAO</name>
<feature type="domain" description="Glycosyl transferase family 28 C-terminal" evidence="1">
    <location>
        <begin position="212"/>
        <end position="327"/>
    </location>
</feature>
<protein>
    <submittedName>
        <fullName evidence="2">Glycosyltransferase</fullName>
    </submittedName>
</protein>
<gene>
    <name evidence="2" type="ORF">Q765_06520</name>
</gene>
<keyword evidence="2" id="KW-0808">Transferase</keyword>
<dbReference type="InterPro" id="IPR007235">
    <property type="entry name" value="Glyco_trans_28_C"/>
</dbReference>
<dbReference type="AlphaFoldDB" id="A0A0A2M6S4"/>
<accession>A0A0A2M6S4</accession>
<keyword evidence="3" id="KW-1185">Reference proteome</keyword>